<dbReference type="EMBL" id="JBJXBP010000007">
    <property type="protein sequence ID" value="KAL3820341.1"/>
    <property type="molecule type" value="Genomic_DNA"/>
</dbReference>
<name>A0ABD3S754_9LAMI</name>
<evidence type="ECO:0000313" key="1">
    <source>
        <dbReference type="EMBL" id="KAL3820341.1"/>
    </source>
</evidence>
<evidence type="ECO:0000313" key="2">
    <source>
        <dbReference type="Proteomes" id="UP001634393"/>
    </source>
</evidence>
<proteinExistence type="predicted"/>
<keyword evidence="2" id="KW-1185">Reference proteome</keyword>
<dbReference type="Proteomes" id="UP001634393">
    <property type="component" value="Unassembled WGS sequence"/>
</dbReference>
<reference evidence="1 2" key="1">
    <citation type="submission" date="2024-12" db="EMBL/GenBank/DDBJ databases">
        <title>The unique morphological basis and parallel evolutionary history of personate flowers in Penstemon.</title>
        <authorList>
            <person name="Depatie T.H."/>
            <person name="Wessinger C.A."/>
        </authorList>
    </citation>
    <scope>NUCLEOTIDE SEQUENCE [LARGE SCALE GENOMIC DNA]</scope>
    <source>
        <strain evidence="1">WTNN_2</strain>
        <tissue evidence="1">Leaf</tissue>
    </source>
</reference>
<dbReference type="AlphaFoldDB" id="A0ABD3S754"/>
<organism evidence="1 2">
    <name type="scientific">Penstemon smallii</name>
    <dbReference type="NCBI Taxonomy" id="265156"/>
    <lineage>
        <taxon>Eukaryota</taxon>
        <taxon>Viridiplantae</taxon>
        <taxon>Streptophyta</taxon>
        <taxon>Embryophyta</taxon>
        <taxon>Tracheophyta</taxon>
        <taxon>Spermatophyta</taxon>
        <taxon>Magnoliopsida</taxon>
        <taxon>eudicotyledons</taxon>
        <taxon>Gunneridae</taxon>
        <taxon>Pentapetalae</taxon>
        <taxon>asterids</taxon>
        <taxon>lamiids</taxon>
        <taxon>Lamiales</taxon>
        <taxon>Plantaginaceae</taxon>
        <taxon>Cheloneae</taxon>
        <taxon>Penstemon</taxon>
    </lineage>
</organism>
<comment type="caution">
    <text evidence="1">The sequence shown here is derived from an EMBL/GenBank/DDBJ whole genome shotgun (WGS) entry which is preliminary data.</text>
</comment>
<gene>
    <name evidence="1" type="ORF">ACJIZ3_006246</name>
</gene>
<accession>A0ABD3S754</accession>
<protein>
    <submittedName>
        <fullName evidence="1">Uncharacterized protein</fullName>
    </submittedName>
</protein>
<sequence length="155" mass="17233">MNERPSMAATAEKAQQAPVQMKPRVISVAQNFFRSVPNRGDTMVELGSTLSGENSTRVELKVGATRINGYGYWLISHGFQQRRLTVGWNILVSCDLSNTRGFLFCVARGINSFVRIVRFSSETVISNNELKCIVHETTVATLILTCVTINKFLFG</sequence>